<feature type="domain" description="Histidine kinase" evidence="15">
    <location>
        <begin position="382"/>
        <end position="605"/>
    </location>
</feature>
<dbReference type="InterPro" id="IPR003594">
    <property type="entry name" value="HATPase_dom"/>
</dbReference>
<dbReference type="SMART" id="SM00387">
    <property type="entry name" value="HATPase_c"/>
    <property type="match status" value="1"/>
</dbReference>
<evidence type="ECO:0000256" key="6">
    <source>
        <dbReference type="ARBA" id="ARBA00022679"/>
    </source>
</evidence>
<dbReference type="OrthoDB" id="9813394at2"/>
<evidence type="ECO:0000313" key="18">
    <source>
        <dbReference type="Proteomes" id="UP000017118"/>
    </source>
</evidence>
<keyword evidence="8" id="KW-0547">Nucleotide-binding</keyword>
<dbReference type="InterPro" id="IPR036890">
    <property type="entry name" value="HATPase_C_sf"/>
</dbReference>
<dbReference type="eggNOG" id="COG0840">
    <property type="taxonomic scope" value="Bacteria"/>
</dbReference>
<evidence type="ECO:0000256" key="4">
    <source>
        <dbReference type="ARBA" id="ARBA00022475"/>
    </source>
</evidence>
<evidence type="ECO:0000256" key="8">
    <source>
        <dbReference type="ARBA" id="ARBA00022741"/>
    </source>
</evidence>
<dbReference type="SMART" id="SM00388">
    <property type="entry name" value="HisKA"/>
    <property type="match status" value="1"/>
</dbReference>
<evidence type="ECO:0000256" key="5">
    <source>
        <dbReference type="ARBA" id="ARBA00022553"/>
    </source>
</evidence>
<dbReference type="InterPro" id="IPR033479">
    <property type="entry name" value="dCache_1"/>
</dbReference>
<proteinExistence type="predicted"/>
<dbReference type="eggNOG" id="COG2205">
    <property type="taxonomic scope" value="Bacteria"/>
</dbReference>
<comment type="subcellular location">
    <subcellularLocation>
        <location evidence="2">Cell membrane</location>
        <topology evidence="2">Multi-pass membrane protein</topology>
    </subcellularLocation>
</comment>
<dbReference type="SMART" id="SM00304">
    <property type="entry name" value="HAMP"/>
    <property type="match status" value="1"/>
</dbReference>
<dbReference type="SUPFAM" id="SSF103190">
    <property type="entry name" value="Sensory domain-like"/>
    <property type="match status" value="1"/>
</dbReference>
<dbReference type="SUPFAM" id="SSF158472">
    <property type="entry name" value="HAMP domain-like"/>
    <property type="match status" value="1"/>
</dbReference>
<dbReference type="CDD" id="cd00082">
    <property type="entry name" value="HisKA"/>
    <property type="match status" value="1"/>
</dbReference>
<dbReference type="PROSITE" id="PS50109">
    <property type="entry name" value="HIS_KIN"/>
    <property type="match status" value="1"/>
</dbReference>
<dbReference type="InterPro" id="IPR029151">
    <property type="entry name" value="Sensor-like_sf"/>
</dbReference>
<comment type="catalytic activity">
    <reaction evidence="1">
        <text>ATP + protein L-histidine = ADP + protein N-phospho-L-histidine.</text>
        <dbReference type="EC" id="2.7.13.3"/>
    </reaction>
</comment>
<evidence type="ECO:0000256" key="13">
    <source>
        <dbReference type="ARBA" id="ARBA00023136"/>
    </source>
</evidence>
<keyword evidence="4" id="KW-1003">Cell membrane</keyword>
<dbReference type="Gene3D" id="3.30.450.20">
    <property type="entry name" value="PAS domain"/>
    <property type="match status" value="1"/>
</dbReference>
<dbReference type="InterPro" id="IPR050736">
    <property type="entry name" value="Sensor_HK_Regulatory"/>
</dbReference>
<dbReference type="EMBL" id="CP006721">
    <property type="protein sequence ID" value="AGX43459.1"/>
    <property type="molecule type" value="Genomic_DNA"/>
</dbReference>
<evidence type="ECO:0000259" key="15">
    <source>
        <dbReference type="PROSITE" id="PS50109"/>
    </source>
</evidence>
<dbReference type="SUPFAM" id="SSF47384">
    <property type="entry name" value="Homodimeric domain of signal transducing histidine kinase"/>
    <property type="match status" value="1"/>
</dbReference>
<evidence type="ECO:0000256" key="2">
    <source>
        <dbReference type="ARBA" id="ARBA00004651"/>
    </source>
</evidence>
<dbReference type="PROSITE" id="PS50885">
    <property type="entry name" value="HAMP"/>
    <property type="match status" value="1"/>
</dbReference>
<keyword evidence="12" id="KW-0902">Two-component regulatory system</keyword>
<dbReference type="CDD" id="cd16922">
    <property type="entry name" value="HATPase_EvgS-ArcB-TorS-like"/>
    <property type="match status" value="1"/>
</dbReference>
<dbReference type="InterPro" id="IPR036097">
    <property type="entry name" value="HisK_dim/P_sf"/>
</dbReference>
<keyword evidence="7 14" id="KW-0812">Transmembrane</keyword>
<keyword evidence="5" id="KW-0597">Phosphoprotein</keyword>
<dbReference type="GO" id="GO:0000155">
    <property type="term" value="F:phosphorelay sensor kinase activity"/>
    <property type="evidence" value="ECO:0007669"/>
    <property type="project" value="InterPro"/>
</dbReference>
<dbReference type="PANTHER" id="PTHR43711:SF26">
    <property type="entry name" value="SENSOR HISTIDINE KINASE RCSC"/>
    <property type="match status" value="1"/>
</dbReference>
<dbReference type="CDD" id="cd12914">
    <property type="entry name" value="PDC1_DGC_like"/>
    <property type="match status" value="1"/>
</dbReference>
<keyword evidence="9" id="KW-0418">Kinase</keyword>
<organism evidence="17 18">
    <name type="scientific">Clostridium saccharobutylicum DSM 13864</name>
    <dbReference type="NCBI Taxonomy" id="1345695"/>
    <lineage>
        <taxon>Bacteria</taxon>
        <taxon>Bacillati</taxon>
        <taxon>Bacillota</taxon>
        <taxon>Clostridia</taxon>
        <taxon>Eubacteriales</taxon>
        <taxon>Clostridiaceae</taxon>
        <taxon>Clostridium</taxon>
    </lineage>
</organism>
<dbReference type="CDD" id="cd12912">
    <property type="entry name" value="PDC2_MCP_like"/>
    <property type="match status" value="1"/>
</dbReference>
<keyword evidence="11 14" id="KW-1133">Transmembrane helix</keyword>
<keyword evidence="6 17" id="KW-0808">Transferase</keyword>
<dbReference type="GeneID" id="55476905"/>
<reference evidence="17 18" key="1">
    <citation type="journal article" date="2013" name="Genome Announc.">
        <title>Complete Genome Sequence of the Solvent Producer Clostridium saccharobutylicum NCP262 (DSM 13864).</title>
        <authorList>
            <person name="Poehlein A."/>
            <person name="Hartwich K."/>
            <person name="Krabben P."/>
            <person name="Ehrenreich A."/>
            <person name="Liebl W."/>
            <person name="Durre P."/>
            <person name="Gottschalk G."/>
            <person name="Daniel R."/>
        </authorList>
    </citation>
    <scope>NUCLEOTIDE SEQUENCE [LARGE SCALE GENOMIC DNA]</scope>
    <source>
        <strain evidence="17">DSM 13864</strain>
    </source>
</reference>
<dbReference type="Pfam" id="PF02743">
    <property type="entry name" value="dCache_1"/>
    <property type="match status" value="1"/>
</dbReference>
<evidence type="ECO:0000256" key="1">
    <source>
        <dbReference type="ARBA" id="ARBA00000085"/>
    </source>
</evidence>
<keyword evidence="10" id="KW-0067">ATP-binding</keyword>
<evidence type="ECO:0000256" key="10">
    <source>
        <dbReference type="ARBA" id="ARBA00022840"/>
    </source>
</evidence>
<evidence type="ECO:0000256" key="9">
    <source>
        <dbReference type="ARBA" id="ARBA00022777"/>
    </source>
</evidence>
<dbReference type="Gene3D" id="1.10.287.130">
    <property type="match status" value="1"/>
</dbReference>
<sequence length="635" mass="70440">MKSIKSKLVLYLGVLIVIICIGLSVVSYINSSNALLSNLSKTLPSIAEQTASSVQGRIEGKLNTLESIAERSEIKDINNSWGNKMSILSDEGKRIGSVRLEIVDKNGDIKKADGKTSNVKERSYFKNAICGKSNVSDPLVNNTDKSVVVIYAVPIKDNDNQIIGVLIDTQDGNDLSELTNRVKVGKTGYAFMIKKDGTNIASTDKNKVINMHNPVEEVKTNPSFRAIADIEIKMGNGETGMGEYFSGADKYVGYAPVEGTEWSVGVIVLKSEILSELDTLKSWTVLVSVLFLLIGFLIIYIISSNIVKGIKSASKHLDLLANGNLYKEVSIKYLKQKDEIGAMTSSMKAMQQSLENMIKKIEEDSAKKIKETLKIQDEIFANVSHELKTPLNVIFSANQLTELYVKNSLIEDDKEKILKNINIIKQNCYRFMKLINNIVDISKMNSGFFKVNLSNENIVDVTEEIVQSISQYINAKHINIIFDTNTEEKIIACDPEKIERVILNLISNAIKFTNTDGSIFVNVIDKGDTVEIYVKDTGIGIEEKHLKNIFERFEQVDKSISRNAEGSGIGLSLVKSIVNMHGGKISVESEVGKGSIFKIELPVKIVEEIEVCEQTKACNNKIEMINVEFSDIYSI</sequence>
<dbReference type="InterPro" id="IPR003660">
    <property type="entry name" value="HAMP_dom"/>
</dbReference>
<dbReference type="GO" id="GO:0005886">
    <property type="term" value="C:plasma membrane"/>
    <property type="evidence" value="ECO:0007669"/>
    <property type="project" value="UniProtKB-SubCell"/>
</dbReference>
<feature type="domain" description="HAMP" evidence="16">
    <location>
        <begin position="304"/>
        <end position="359"/>
    </location>
</feature>
<dbReference type="PATRIC" id="fig|1345695.10.peg.4478"/>
<dbReference type="EC" id="2.7.13.3" evidence="3"/>
<dbReference type="InterPro" id="IPR003661">
    <property type="entry name" value="HisK_dim/P_dom"/>
</dbReference>
<evidence type="ECO:0000256" key="3">
    <source>
        <dbReference type="ARBA" id="ARBA00012438"/>
    </source>
</evidence>
<feature type="transmembrane region" description="Helical" evidence="14">
    <location>
        <begin position="9"/>
        <end position="29"/>
    </location>
</feature>
<dbReference type="InterPro" id="IPR004358">
    <property type="entry name" value="Sig_transdc_His_kin-like_C"/>
</dbReference>
<dbReference type="FunFam" id="3.30.565.10:FF:000037">
    <property type="entry name" value="Hybrid sensor histidine kinase/response regulator"/>
    <property type="match status" value="1"/>
</dbReference>
<dbReference type="Gene3D" id="3.30.565.10">
    <property type="entry name" value="Histidine kinase-like ATPase, C-terminal domain"/>
    <property type="match status" value="1"/>
</dbReference>
<evidence type="ECO:0000256" key="14">
    <source>
        <dbReference type="SAM" id="Phobius"/>
    </source>
</evidence>
<accession>U5MRR4</accession>
<gene>
    <name evidence="17" type="primary">pleC</name>
    <name evidence="17" type="ORF">CLSA_c24860</name>
</gene>
<keyword evidence="18" id="KW-1185">Reference proteome</keyword>
<feature type="transmembrane region" description="Helical" evidence="14">
    <location>
        <begin position="283"/>
        <end position="302"/>
    </location>
</feature>
<dbReference type="SUPFAM" id="SSF55874">
    <property type="entry name" value="ATPase domain of HSP90 chaperone/DNA topoisomerase II/histidine kinase"/>
    <property type="match status" value="1"/>
</dbReference>
<dbReference type="Proteomes" id="UP000017118">
    <property type="component" value="Chromosome"/>
</dbReference>
<dbReference type="Pfam" id="PF00512">
    <property type="entry name" value="HisKA"/>
    <property type="match status" value="1"/>
</dbReference>
<dbReference type="PRINTS" id="PR00344">
    <property type="entry name" value="BCTRLSENSOR"/>
</dbReference>
<dbReference type="KEGG" id="csb:CLSA_c24860"/>
<evidence type="ECO:0000259" key="16">
    <source>
        <dbReference type="PROSITE" id="PS50885"/>
    </source>
</evidence>
<dbReference type="HOGENOM" id="CLU_000445_89_20_9"/>
<evidence type="ECO:0000313" key="17">
    <source>
        <dbReference type="EMBL" id="AGX43459.1"/>
    </source>
</evidence>
<evidence type="ECO:0000256" key="11">
    <source>
        <dbReference type="ARBA" id="ARBA00022989"/>
    </source>
</evidence>
<evidence type="ECO:0000256" key="7">
    <source>
        <dbReference type="ARBA" id="ARBA00022692"/>
    </source>
</evidence>
<dbReference type="RefSeq" id="WP_022746607.1">
    <property type="nucleotide sequence ID" value="NC_022571.1"/>
</dbReference>
<keyword evidence="13 14" id="KW-0472">Membrane</keyword>
<protein>
    <recommendedName>
        <fullName evidence="3">histidine kinase</fullName>
        <ecNumber evidence="3">2.7.13.3</ecNumber>
    </recommendedName>
</protein>
<evidence type="ECO:0000256" key="12">
    <source>
        <dbReference type="ARBA" id="ARBA00023012"/>
    </source>
</evidence>
<dbReference type="InterPro" id="IPR005467">
    <property type="entry name" value="His_kinase_dom"/>
</dbReference>
<dbReference type="Pfam" id="PF02518">
    <property type="entry name" value="HATPase_c"/>
    <property type="match status" value="1"/>
</dbReference>
<dbReference type="Gene3D" id="6.10.340.10">
    <property type="match status" value="1"/>
</dbReference>
<dbReference type="GO" id="GO:0005524">
    <property type="term" value="F:ATP binding"/>
    <property type="evidence" value="ECO:0007669"/>
    <property type="project" value="UniProtKB-KW"/>
</dbReference>
<dbReference type="PANTHER" id="PTHR43711">
    <property type="entry name" value="TWO-COMPONENT HISTIDINE KINASE"/>
    <property type="match status" value="1"/>
</dbReference>
<name>U5MRR4_CLOSA</name>
<dbReference type="AlphaFoldDB" id="U5MRR4"/>